<sequence length="298" mass="31509">MATRAVMVVALVMALAGIVMPPRAAAQDASAPNAAAARAPRTGGTVAIPDFWDPNRRLDRPPVEAVKSIRFTTTDDFPPFNFIGSNGQPTGFNVDLARAICDTLAIPCTIQIRPWDGLIETVAAGRVDAAIAGIAITPESRAKLAFSDVYLRPAARFATRTGQPAGPITPGALSGRKVAIVKGSAHEAYLAAFFPKAERVPFDTAAAAREALKAGTVDFLFGDGGQLAFWLQSDAAAGCCAFVGGPYTEPLFFGEGLAIAFPPGHPEIKQAVDWALDSLYDKGTFAELYLRYFPVGYF</sequence>
<proteinExistence type="predicted"/>
<name>A0ABU0HG11_9HYPH</name>
<reference evidence="4 5" key="1">
    <citation type="submission" date="2023-07" db="EMBL/GenBank/DDBJ databases">
        <title>Genomic Encyclopedia of Type Strains, Phase IV (KMG-IV): sequencing the most valuable type-strain genomes for metagenomic binning, comparative biology and taxonomic classification.</title>
        <authorList>
            <person name="Goeker M."/>
        </authorList>
    </citation>
    <scope>NUCLEOTIDE SEQUENCE [LARGE SCALE GENOMIC DNA]</scope>
    <source>
        <strain evidence="4 5">B6-8</strain>
    </source>
</reference>
<dbReference type="SUPFAM" id="SSF53850">
    <property type="entry name" value="Periplasmic binding protein-like II"/>
    <property type="match status" value="1"/>
</dbReference>
<feature type="chain" id="PRO_5047414377" evidence="2">
    <location>
        <begin position="27"/>
        <end position="298"/>
    </location>
</feature>
<dbReference type="EMBL" id="JAUSVO010000008">
    <property type="protein sequence ID" value="MDQ0440471.1"/>
    <property type="molecule type" value="Genomic_DNA"/>
</dbReference>
<dbReference type="InterPro" id="IPR001638">
    <property type="entry name" value="Solute-binding_3/MltF_N"/>
</dbReference>
<evidence type="ECO:0000313" key="4">
    <source>
        <dbReference type="EMBL" id="MDQ0440471.1"/>
    </source>
</evidence>
<dbReference type="Pfam" id="PF00497">
    <property type="entry name" value="SBP_bac_3"/>
    <property type="match status" value="1"/>
</dbReference>
<dbReference type="PANTHER" id="PTHR35936:SF35">
    <property type="entry name" value="L-CYSTINE-BINDING PROTEIN TCYJ"/>
    <property type="match status" value="1"/>
</dbReference>
<feature type="domain" description="Solute-binding protein family 3/N-terminal" evidence="3">
    <location>
        <begin position="68"/>
        <end position="296"/>
    </location>
</feature>
<evidence type="ECO:0000259" key="3">
    <source>
        <dbReference type="SMART" id="SM00062"/>
    </source>
</evidence>
<dbReference type="PANTHER" id="PTHR35936">
    <property type="entry name" value="MEMBRANE-BOUND LYTIC MUREIN TRANSGLYCOSYLASE F"/>
    <property type="match status" value="1"/>
</dbReference>
<feature type="signal peptide" evidence="2">
    <location>
        <begin position="1"/>
        <end position="26"/>
    </location>
</feature>
<dbReference type="Proteomes" id="UP001241603">
    <property type="component" value="Unassembled WGS sequence"/>
</dbReference>
<comment type="caution">
    <text evidence="4">The sequence shown here is derived from an EMBL/GenBank/DDBJ whole genome shotgun (WGS) entry which is preliminary data.</text>
</comment>
<organism evidence="4 5">
    <name type="scientific">Kaistia dalseonensis</name>
    <dbReference type="NCBI Taxonomy" id="410840"/>
    <lineage>
        <taxon>Bacteria</taxon>
        <taxon>Pseudomonadati</taxon>
        <taxon>Pseudomonadota</taxon>
        <taxon>Alphaproteobacteria</taxon>
        <taxon>Hyphomicrobiales</taxon>
        <taxon>Kaistiaceae</taxon>
        <taxon>Kaistia</taxon>
    </lineage>
</organism>
<evidence type="ECO:0000256" key="2">
    <source>
        <dbReference type="SAM" id="SignalP"/>
    </source>
</evidence>
<dbReference type="RefSeq" id="WP_266351349.1">
    <property type="nucleotide sequence ID" value="NZ_JAPKNG010000008.1"/>
</dbReference>
<protein>
    <submittedName>
        <fullName evidence="4">Polar amino acid transport system substrate-binding protein</fullName>
    </submittedName>
</protein>
<keyword evidence="1 2" id="KW-0732">Signal</keyword>
<accession>A0ABU0HG11</accession>
<dbReference type="SMART" id="SM00062">
    <property type="entry name" value="PBPb"/>
    <property type="match status" value="1"/>
</dbReference>
<gene>
    <name evidence="4" type="ORF">QO014_004886</name>
</gene>
<evidence type="ECO:0000313" key="5">
    <source>
        <dbReference type="Proteomes" id="UP001241603"/>
    </source>
</evidence>
<keyword evidence="5" id="KW-1185">Reference proteome</keyword>
<dbReference type="Gene3D" id="3.40.190.10">
    <property type="entry name" value="Periplasmic binding protein-like II"/>
    <property type="match status" value="2"/>
</dbReference>
<evidence type="ECO:0000256" key="1">
    <source>
        <dbReference type="ARBA" id="ARBA00022729"/>
    </source>
</evidence>